<dbReference type="CDD" id="cd03426">
    <property type="entry name" value="NUDIX_CoAse_Nudt7"/>
    <property type="match status" value="1"/>
</dbReference>
<dbReference type="Proteomes" id="UP000825002">
    <property type="component" value="Unassembled WGS sequence"/>
</dbReference>
<evidence type="ECO:0000313" key="10">
    <source>
        <dbReference type="EMBL" id="KAG9511033.1"/>
    </source>
</evidence>
<feature type="domain" description="Biopterin-dependent aromatic amino acid hydroxylase family profile" evidence="8">
    <location>
        <begin position="665"/>
        <end position="1013"/>
    </location>
</feature>
<dbReference type="PANTHER" id="PTHR11473">
    <property type="entry name" value="AROMATIC AMINO ACID HYDROXYLASE"/>
    <property type="match status" value="1"/>
</dbReference>
<evidence type="ECO:0000256" key="6">
    <source>
        <dbReference type="ARBA" id="ARBA00023033"/>
    </source>
</evidence>
<comment type="similarity">
    <text evidence="2">Belongs to the biopterin-dependent aromatic amino acid hydroxylase family.</text>
</comment>
<feature type="compositionally biased region" description="Low complexity" evidence="7">
    <location>
        <begin position="70"/>
        <end position="83"/>
    </location>
</feature>
<dbReference type="PROSITE" id="PS00367">
    <property type="entry name" value="BH4_AAA_HYDROXYL_1"/>
    <property type="match status" value="1"/>
</dbReference>
<sequence length="1014" mass="114020">IFQKTCQIRCHGQSKRNLVFSTASPKYNIDNNDFALSATHNLGENQQQQQHLARGACGLGVLTEQARAHSTFGSRPTSTSTSTQRKTIEVTSEDEPFEQAISEENIRQTIDRLKNFNLAKLLANANIHARKQALLDSSTGLRSNINNGSSTARVASVLIPFCRNTAGEPSILFTLRSTWLNRHGGEISFPGGKQDPEDKGDFLVTACRETTEELNLSPNDIRLYGKLNSMPSRAGSEIVPVLGSLNLDLSNSPTDTHCSFDLGAKTVQNRLQLDYSHYFKSENELQVSDEVDKVYVVPLRFLCDPKHWHSTRWRNYSLPTPVFWMRHMSDSVEEMPRIWGVTSAILYICLSGLLPDRFDHSAIFAQFKMQTTLSYASANRARFSVKSYSTECGYPSTTRTLVDDAKFETKKNREARRQWMEKIRELSMDVMSTDSPLVGASPGSSSSAASYASSLASDELATSTTTTNGTQLDDMLLFNEDEAIVASEIVSEQLKQQHGKQVSKAGLDAMVEVLKETPTLNGVMRAQREAQAPVDVRRPTNILVSLREPGLHQVATVSSLVEACGGRLLHIESRPVRPSPSSTPAPASSRRTQRELISSHSSTKQQLNGNITDNNRQDDGEMYYELMVGMSITPVGLLNVIRQARHLARPSTASSSLTANESIRVLLPDEPKIRLKDPWFPRHISELDACHHLLIKYEPELDPTHPGYHDRAYRERRKQIAQYAFNYKHGDRIAEVEYTPAEIDTWAYIYERLKARYARYACSAHNRSLAELERHCNYGPHAIPQLQQVSEFLQRKTGWRLRPAAGLLSARDFLASLAFRVFQTTQYIRHSGNPEHSVEPDCIHELMGHIPILADPEFAQFSQELGLASLGATDEQIERFSTLYWFTVEYGLCREGDQLKAYGAGLLSSYGELEHALESHEPQLRDFVPEQAALETYNDAEYQKVYYVAQSFDDAKLKMRDYAAHHLNRNFEVAYDALTQSVRVIDSVDKLDTLAQQLKQDAMRLSSALEKLRA</sequence>
<keyword evidence="6" id="KW-0503">Monooxygenase</keyword>
<dbReference type="PANTHER" id="PTHR11473:SF15">
    <property type="entry name" value="TYROSINE 3-MONOOXYGENASE"/>
    <property type="match status" value="1"/>
</dbReference>
<keyword evidence="3" id="KW-0479">Metal-binding</keyword>
<protein>
    <submittedName>
        <fullName evidence="10">Tyrosine 3-monooxygenase</fullName>
    </submittedName>
</protein>
<dbReference type="InterPro" id="IPR045121">
    <property type="entry name" value="CoAse"/>
</dbReference>
<dbReference type="InterPro" id="IPR000086">
    <property type="entry name" value="NUDIX_hydrolase_dom"/>
</dbReference>
<dbReference type="SUPFAM" id="SSF55811">
    <property type="entry name" value="Nudix"/>
    <property type="match status" value="1"/>
</dbReference>
<evidence type="ECO:0000256" key="3">
    <source>
        <dbReference type="ARBA" id="ARBA00022723"/>
    </source>
</evidence>
<dbReference type="Gene3D" id="3.90.79.10">
    <property type="entry name" value="Nucleoside Triphosphate Pyrophosphohydrolase"/>
    <property type="match status" value="1"/>
</dbReference>
<dbReference type="PROSITE" id="PS51462">
    <property type="entry name" value="NUDIX"/>
    <property type="match status" value="1"/>
</dbReference>
<evidence type="ECO:0000313" key="11">
    <source>
        <dbReference type="Proteomes" id="UP000825002"/>
    </source>
</evidence>
<dbReference type="SUPFAM" id="SSF56534">
    <property type="entry name" value="Aromatic aminoacid monoxygenases, catalytic and oligomerization domains"/>
    <property type="match status" value="1"/>
</dbReference>
<feature type="region of interest" description="Disordered" evidence="7">
    <location>
        <begin position="571"/>
        <end position="616"/>
    </location>
</feature>
<dbReference type="InterPro" id="IPR036329">
    <property type="entry name" value="Aro-AA_hydroxylase_C_sf"/>
</dbReference>
<dbReference type="InterPro" id="IPR001273">
    <property type="entry name" value="ArAA_hydroxylase"/>
</dbReference>
<organism evidence="10 11">
    <name type="scientific">Fragariocoptes setiger</name>
    <dbReference type="NCBI Taxonomy" id="1670756"/>
    <lineage>
        <taxon>Eukaryota</taxon>
        <taxon>Metazoa</taxon>
        <taxon>Ecdysozoa</taxon>
        <taxon>Arthropoda</taxon>
        <taxon>Chelicerata</taxon>
        <taxon>Arachnida</taxon>
        <taxon>Acari</taxon>
        <taxon>Acariformes</taxon>
        <taxon>Trombidiformes</taxon>
        <taxon>Prostigmata</taxon>
        <taxon>Eupodina</taxon>
        <taxon>Eriophyoidea</taxon>
        <taxon>Phytoptidae</taxon>
        <taxon>Fragariocoptes</taxon>
    </lineage>
</organism>
<dbReference type="Pfam" id="PF00351">
    <property type="entry name" value="Biopterin_H"/>
    <property type="match status" value="1"/>
</dbReference>
<evidence type="ECO:0000259" key="9">
    <source>
        <dbReference type="PROSITE" id="PS51462"/>
    </source>
</evidence>
<dbReference type="InterPro" id="IPR036951">
    <property type="entry name" value="ArAA_hydroxylase_sf"/>
</dbReference>
<feature type="non-terminal residue" evidence="10">
    <location>
        <position position="1"/>
    </location>
</feature>
<comment type="cofactor">
    <cofactor evidence="1">
        <name>Fe(2+)</name>
        <dbReference type="ChEBI" id="CHEBI:29033"/>
    </cofactor>
</comment>
<evidence type="ECO:0000256" key="4">
    <source>
        <dbReference type="ARBA" id="ARBA00023002"/>
    </source>
</evidence>
<evidence type="ECO:0000256" key="7">
    <source>
        <dbReference type="SAM" id="MobiDB-lite"/>
    </source>
</evidence>
<dbReference type="InterPro" id="IPR018301">
    <property type="entry name" value="ArAA_hydroxylase_Fe/CU_BS"/>
</dbReference>
<name>A0ABQ7SC81_9ACAR</name>
<feature type="non-terminal residue" evidence="10">
    <location>
        <position position="1014"/>
    </location>
</feature>
<proteinExistence type="inferred from homology"/>
<dbReference type="EMBL" id="JAIFTH010000040">
    <property type="protein sequence ID" value="KAG9511033.1"/>
    <property type="molecule type" value="Genomic_DNA"/>
</dbReference>
<dbReference type="PROSITE" id="PS51410">
    <property type="entry name" value="BH4_AAA_HYDROXYL_2"/>
    <property type="match status" value="1"/>
</dbReference>
<gene>
    <name evidence="10" type="primary">th</name>
    <name evidence="10" type="ORF">GZH46_00403</name>
</gene>
<accession>A0ABQ7SC81</accession>
<evidence type="ECO:0000259" key="8">
    <source>
        <dbReference type="PROSITE" id="PS51410"/>
    </source>
</evidence>
<comment type="caution">
    <text evidence="10">The sequence shown here is derived from an EMBL/GenBank/DDBJ whole genome shotgun (WGS) entry which is preliminary data.</text>
</comment>
<evidence type="ECO:0000256" key="1">
    <source>
        <dbReference type="ARBA" id="ARBA00001954"/>
    </source>
</evidence>
<keyword evidence="11" id="KW-1185">Reference proteome</keyword>
<feature type="compositionally biased region" description="Polar residues" evidence="7">
    <location>
        <begin position="595"/>
        <end position="614"/>
    </location>
</feature>
<dbReference type="PRINTS" id="PR00372">
    <property type="entry name" value="FYWHYDRXLASE"/>
</dbReference>
<feature type="region of interest" description="Disordered" evidence="7">
    <location>
        <begin position="69"/>
        <end position="95"/>
    </location>
</feature>
<keyword evidence="4" id="KW-0560">Oxidoreductase</keyword>
<dbReference type="Gene3D" id="1.10.800.10">
    <property type="entry name" value="Aromatic amino acid hydroxylase"/>
    <property type="match status" value="1"/>
</dbReference>
<dbReference type="InterPro" id="IPR015797">
    <property type="entry name" value="NUDIX_hydrolase-like_dom_sf"/>
</dbReference>
<feature type="domain" description="Nudix hydrolase" evidence="9">
    <location>
        <begin position="151"/>
        <end position="321"/>
    </location>
</feature>
<evidence type="ECO:0000256" key="5">
    <source>
        <dbReference type="ARBA" id="ARBA00023004"/>
    </source>
</evidence>
<evidence type="ECO:0000256" key="2">
    <source>
        <dbReference type="ARBA" id="ARBA00009712"/>
    </source>
</evidence>
<dbReference type="Pfam" id="PF00293">
    <property type="entry name" value="NUDIX"/>
    <property type="match status" value="1"/>
</dbReference>
<dbReference type="InterPro" id="IPR019774">
    <property type="entry name" value="Aromatic-AA_hydroxylase_C"/>
</dbReference>
<reference evidence="10 11" key="1">
    <citation type="submission" date="2020-10" db="EMBL/GenBank/DDBJ databases">
        <authorList>
            <person name="Klimov P.B."/>
            <person name="Dyachkov S.M."/>
            <person name="Chetverikov P.E."/>
        </authorList>
    </citation>
    <scope>NUCLEOTIDE SEQUENCE [LARGE SCALE GENOMIC DNA]</scope>
    <source>
        <strain evidence="10">BMOC 18-1129-001#AD2665</strain>
        <tissue evidence="10">Entire mites</tissue>
    </source>
</reference>
<keyword evidence="5" id="KW-0408">Iron</keyword>